<dbReference type="RefSeq" id="WP_344671064.1">
    <property type="nucleotide sequence ID" value="NZ_BAAAQN010000073.1"/>
</dbReference>
<dbReference type="Proteomes" id="UP001500751">
    <property type="component" value="Unassembled WGS sequence"/>
</dbReference>
<feature type="transmembrane region" description="Helical" evidence="1">
    <location>
        <begin position="405"/>
        <end position="429"/>
    </location>
</feature>
<dbReference type="EMBL" id="BAAAQN010000073">
    <property type="protein sequence ID" value="GAA2058934.1"/>
    <property type="molecule type" value="Genomic_DNA"/>
</dbReference>
<reference evidence="3 4" key="1">
    <citation type="journal article" date="2019" name="Int. J. Syst. Evol. Microbiol.">
        <title>The Global Catalogue of Microorganisms (GCM) 10K type strain sequencing project: providing services to taxonomists for standard genome sequencing and annotation.</title>
        <authorList>
            <consortium name="The Broad Institute Genomics Platform"/>
            <consortium name="The Broad Institute Genome Sequencing Center for Infectious Disease"/>
            <person name="Wu L."/>
            <person name="Ma J."/>
        </authorList>
    </citation>
    <scope>NUCLEOTIDE SEQUENCE [LARGE SCALE GENOMIC DNA]</scope>
    <source>
        <strain evidence="3 4">JCM 16014</strain>
    </source>
</reference>
<keyword evidence="1" id="KW-0472">Membrane</keyword>
<feature type="signal peptide" evidence="2">
    <location>
        <begin position="1"/>
        <end position="31"/>
    </location>
</feature>
<accession>A0ABN2VHN2</accession>
<name>A0ABN2VHN2_9ACTN</name>
<comment type="caution">
    <text evidence="3">The sequence shown here is derived from an EMBL/GenBank/DDBJ whole genome shotgun (WGS) entry which is preliminary data.</text>
</comment>
<organism evidence="3 4">
    <name type="scientific">Catenulispora yoronensis</name>
    <dbReference type="NCBI Taxonomy" id="450799"/>
    <lineage>
        <taxon>Bacteria</taxon>
        <taxon>Bacillati</taxon>
        <taxon>Actinomycetota</taxon>
        <taxon>Actinomycetes</taxon>
        <taxon>Catenulisporales</taxon>
        <taxon>Catenulisporaceae</taxon>
        <taxon>Catenulispora</taxon>
    </lineage>
</organism>
<feature type="transmembrane region" description="Helical" evidence="1">
    <location>
        <begin position="570"/>
        <end position="591"/>
    </location>
</feature>
<feature type="transmembrane region" description="Helical" evidence="1">
    <location>
        <begin position="875"/>
        <end position="905"/>
    </location>
</feature>
<feature type="transmembrane region" description="Helical" evidence="1">
    <location>
        <begin position="483"/>
        <end position="503"/>
    </location>
</feature>
<keyword evidence="1" id="KW-0812">Transmembrane</keyword>
<feature type="transmembrane region" description="Helical" evidence="1">
    <location>
        <begin position="831"/>
        <end position="854"/>
    </location>
</feature>
<sequence>MSVRWIAELRAGRSVLALVALLAAVTAGAAAAVPAEMDASDSATVSAVAGQALHTQRNVVLTRSVPAGDPTVEDGPALRAVGDASRSSLPPAVGALTTGTRITAVKEFALRLLDPPAGVTMPVHARPVAMVGYQNSVSFVAGAAPAAPGPPPTGFGQIGGVQGNPQPPVGSPGQPAGAPRPLPVWQVPVALSKSVADTLGLRVGDKVHAPVVLVPEAPVVELVVSGIFVPAGPADDPVWGFTPDALGAVHTRACDPPRNDCDSPVDVWMLDVVVADPSVVSVLGQASADTVVVTVEHVVDQDRLAHSDLSAVGAGMQDLQRFGTGATPKDPTGQPYPMQLWTGLPKLIAQAEADQRAGHALDALVLGGTVAGALAAFLLMLRMAVARRSAEIALCKARGASSWRLAARFAVQTGAVVAAAGAVGVAVALKTGPTPTARHASESWYGAVLATVVSVGIVLVLVRRHTDRVPSQRRERLGGEARARLAVRDAGLLLGAVGALAFLRSQGLDSASGGIDWVAVAAPALLAFSAGIITVRLVPPLLAGPAFAARARRAAVGFVATVLAVRRVRAVAAPLTGLAVVIAAGMFAAGYDAAVPQQVRNEALRTAGSAARITAGQLTSAPGAAVPAFAPEFTAAASRVRGVTGVATAWVGPGNMDPGGVPDGQAVAVIVVDPESFRTMVAGTRAEFGDVPMGGVPDSWPGDVGADRTAQALVSPDLAGKVGATGTVGPNGQPVRVAYVAAVDLPPAEAVTAANGNSFVILAADQVPTAATVPVTSLGAPNTAWITGSPAVRDLQAALGPSSPGGLVIDRFADDERAGLADARVAAARTIFHVVELLCAAYFVLCLLLLLAASRRASRDSALLMQVFGLRPGRGRLVGVLVTLPLALAAVAAGVGAGAALGPVVGPVTQGGSAVVGMAPTGAEWVVAAAGVLVAGVVLGVVGEMVAGAVAGRGGGLTVRLRGADFE</sequence>
<keyword evidence="2" id="KW-0732">Signal</keyword>
<proteinExistence type="predicted"/>
<protein>
    <recommendedName>
        <fullName evidence="5">FtsX-like permease family protein</fullName>
    </recommendedName>
</protein>
<evidence type="ECO:0008006" key="5">
    <source>
        <dbReference type="Google" id="ProtNLM"/>
    </source>
</evidence>
<feature type="transmembrane region" description="Helical" evidence="1">
    <location>
        <begin position="444"/>
        <end position="462"/>
    </location>
</feature>
<evidence type="ECO:0000256" key="1">
    <source>
        <dbReference type="SAM" id="Phobius"/>
    </source>
</evidence>
<feature type="chain" id="PRO_5045077511" description="FtsX-like permease family protein" evidence="2">
    <location>
        <begin position="32"/>
        <end position="967"/>
    </location>
</feature>
<gene>
    <name evidence="3" type="ORF">GCM10009839_81240</name>
</gene>
<keyword evidence="1" id="KW-1133">Transmembrane helix</keyword>
<keyword evidence="4" id="KW-1185">Reference proteome</keyword>
<feature type="transmembrane region" description="Helical" evidence="1">
    <location>
        <begin position="925"/>
        <end position="952"/>
    </location>
</feature>
<evidence type="ECO:0000313" key="3">
    <source>
        <dbReference type="EMBL" id="GAA2058934.1"/>
    </source>
</evidence>
<evidence type="ECO:0000256" key="2">
    <source>
        <dbReference type="SAM" id="SignalP"/>
    </source>
</evidence>
<evidence type="ECO:0000313" key="4">
    <source>
        <dbReference type="Proteomes" id="UP001500751"/>
    </source>
</evidence>
<feature type="transmembrane region" description="Helical" evidence="1">
    <location>
        <begin position="523"/>
        <end position="549"/>
    </location>
</feature>
<feature type="transmembrane region" description="Helical" evidence="1">
    <location>
        <begin position="363"/>
        <end position="385"/>
    </location>
</feature>